<dbReference type="InterPro" id="IPR005467">
    <property type="entry name" value="His_kinase_dom"/>
</dbReference>
<dbReference type="OrthoDB" id="5241249at2"/>
<evidence type="ECO:0000256" key="3">
    <source>
        <dbReference type="ARBA" id="ARBA00023012"/>
    </source>
</evidence>
<dbReference type="KEGG" id="huw:FPZ11_09200"/>
<evidence type="ECO:0000256" key="1">
    <source>
        <dbReference type="ARBA" id="ARBA00022679"/>
    </source>
</evidence>
<dbReference type="GO" id="GO:0005524">
    <property type="term" value="F:ATP binding"/>
    <property type="evidence" value="ECO:0007669"/>
    <property type="project" value="UniProtKB-KW"/>
</dbReference>
<keyword evidence="6" id="KW-0547">Nucleotide-binding</keyword>
<dbReference type="GO" id="GO:0000160">
    <property type="term" value="P:phosphorelay signal transduction system"/>
    <property type="evidence" value="ECO:0007669"/>
    <property type="project" value="UniProtKB-KW"/>
</dbReference>
<protein>
    <submittedName>
        <fullName evidence="6">ATP-binding protein</fullName>
    </submittedName>
</protein>
<feature type="transmembrane region" description="Helical" evidence="4">
    <location>
        <begin position="168"/>
        <end position="190"/>
    </location>
</feature>
<dbReference type="InterPro" id="IPR050482">
    <property type="entry name" value="Sensor_HK_TwoCompSys"/>
</dbReference>
<keyword evidence="3" id="KW-0902">Two-component regulatory system</keyword>
<feature type="transmembrane region" description="Helical" evidence="4">
    <location>
        <begin position="118"/>
        <end position="136"/>
    </location>
</feature>
<proteinExistence type="predicted"/>
<feature type="transmembrane region" description="Helical" evidence="4">
    <location>
        <begin position="59"/>
        <end position="81"/>
    </location>
</feature>
<accession>A0A5B8M604</accession>
<feature type="transmembrane region" description="Helical" evidence="4">
    <location>
        <begin position="37"/>
        <end position="53"/>
    </location>
</feature>
<dbReference type="CDD" id="cd16917">
    <property type="entry name" value="HATPase_UhpB-NarQ-NarX-like"/>
    <property type="match status" value="1"/>
</dbReference>
<dbReference type="EMBL" id="CP042305">
    <property type="protein sequence ID" value="QDZ14910.1"/>
    <property type="molecule type" value="Genomic_DNA"/>
</dbReference>
<evidence type="ECO:0000313" key="7">
    <source>
        <dbReference type="Proteomes" id="UP000320216"/>
    </source>
</evidence>
<keyword evidence="1" id="KW-0808">Transferase</keyword>
<evidence type="ECO:0000313" key="6">
    <source>
        <dbReference type="EMBL" id="QDZ14910.1"/>
    </source>
</evidence>
<keyword evidence="4" id="KW-1133">Transmembrane helix</keyword>
<dbReference type="PROSITE" id="PS50109">
    <property type="entry name" value="HIS_KIN"/>
    <property type="match status" value="1"/>
</dbReference>
<evidence type="ECO:0000256" key="2">
    <source>
        <dbReference type="ARBA" id="ARBA00022777"/>
    </source>
</evidence>
<dbReference type="Gene3D" id="3.30.565.10">
    <property type="entry name" value="Histidine kinase-like ATPase, C-terminal domain"/>
    <property type="match status" value="1"/>
</dbReference>
<feature type="transmembrane region" description="Helical" evidence="4">
    <location>
        <begin position="93"/>
        <end position="112"/>
    </location>
</feature>
<keyword evidence="6" id="KW-0067">ATP-binding</keyword>
<evidence type="ECO:0000256" key="4">
    <source>
        <dbReference type="SAM" id="Phobius"/>
    </source>
</evidence>
<dbReference type="PANTHER" id="PTHR24421">
    <property type="entry name" value="NITRATE/NITRITE SENSOR PROTEIN NARX-RELATED"/>
    <property type="match status" value="1"/>
</dbReference>
<dbReference type="InterPro" id="IPR003594">
    <property type="entry name" value="HATPase_dom"/>
</dbReference>
<gene>
    <name evidence="6" type="ORF">FPZ11_09200</name>
</gene>
<keyword evidence="4" id="KW-0812">Transmembrane</keyword>
<keyword evidence="4" id="KW-0472">Membrane</keyword>
<evidence type="ECO:0000259" key="5">
    <source>
        <dbReference type="PROSITE" id="PS50109"/>
    </source>
</evidence>
<dbReference type="AlphaFoldDB" id="A0A5B8M604"/>
<organism evidence="6 7">
    <name type="scientific">Humibacter ginsenosidimutans</name>
    <dbReference type="NCBI Taxonomy" id="2599293"/>
    <lineage>
        <taxon>Bacteria</taxon>
        <taxon>Bacillati</taxon>
        <taxon>Actinomycetota</taxon>
        <taxon>Actinomycetes</taxon>
        <taxon>Micrococcales</taxon>
        <taxon>Microbacteriaceae</taxon>
        <taxon>Humibacter</taxon>
    </lineage>
</organism>
<sequence>MSSTGAPEVSVLRDLARVPELRALLIRHAARGFRVQSVVRTVLVVFLALTVLIVPPPAGALACLLVVAGYAVWAVFVFAVVRGDAARVLRFSWLALYGDVLAVAVIVAVASLSDDRSSTAGILLDGMFLLPVVAAVQLRVWAAVSVIVPTIVVFVVCSVLAVQTSGQLWAIVPLRSLALAGVGLGCVLLVRLQASRVLALGREYTRRGALLSELLVTESRERATLSEHLHDGALQYVLAARQELDDLPAETDPAVAERLRGALGEASVLLRSQVAELSPAVLQQAGLAVAVRRLAVDTAARGRLDVQVDESGWSDTVGTATEQLLYDSAREFLGNVVKHAHASHATVTLARDETQAVLAVTDDGVGADPEELAARLGAGHIGLATRRIRLEAAGGRLDLEAGTAGGTVLRAVLPVAR</sequence>
<dbReference type="SUPFAM" id="SSF55874">
    <property type="entry name" value="ATPase domain of HSP90 chaperone/DNA topoisomerase II/histidine kinase"/>
    <property type="match status" value="1"/>
</dbReference>
<dbReference type="Pfam" id="PF02518">
    <property type="entry name" value="HATPase_c"/>
    <property type="match status" value="1"/>
</dbReference>
<dbReference type="GO" id="GO:0016301">
    <property type="term" value="F:kinase activity"/>
    <property type="evidence" value="ECO:0007669"/>
    <property type="project" value="UniProtKB-KW"/>
</dbReference>
<feature type="transmembrane region" description="Helical" evidence="4">
    <location>
        <begin position="143"/>
        <end position="162"/>
    </location>
</feature>
<dbReference type="RefSeq" id="WP_146320244.1">
    <property type="nucleotide sequence ID" value="NZ_CP042305.1"/>
</dbReference>
<dbReference type="Proteomes" id="UP000320216">
    <property type="component" value="Chromosome"/>
</dbReference>
<keyword evidence="7" id="KW-1185">Reference proteome</keyword>
<keyword evidence="2" id="KW-0418">Kinase</keyword>
<feature type="domain" description="Histidine kinase" evidence="5">
    <location>
        <begin position="325"/>
        <end position="417"/>
    </location>
</feature>
<dbReference type="InterPro" id="IPR036890">
    <property type="entry name" value="HATPase_C_sf"/>
</dbReference>
<reference evidence="6 7" key="1">
    <citation type="submission" date="2019-07" db="EMBL/GenBank/DDBJ databases">
        <title>Full genome sequence of Humibacter sp. WJ7-1.</title>
        <authorList>
            <person name="Im W.-T."/>
        </authorList>
    </citation>
    <scope>NUCLEOTIDE SEQUENCE [LARGE SCALE GENOMIC DNA]</scope>
    <source>
        <strain evidence="6 7">WJ7-1</strain>
    </source>
</reference>
<name>A0A5B8M604_9MICO</name>